<proteinExistence type="predicted"/>
<evidence type="ECO:0000313" key="3">
    <source>
        <dbReference type="Proteomes" id="UP000241592"/>
    </source>
</evidence>
<keyword evidence="1" id="KW-0812">Transmembrane</keyword>
<organism evidence="2 3">
    <name type="scientific">Pseudomonas phage nickie</name>
    <dbReference type="NCBI Taxonomy" id="2048977"/>
    <lineage>
        <taxon>Viruses</taxon>
        <taxon>Duplodnaviria</taxon>
        <taxon>Heunggongvirae</taxon>
        <taxon>Uroviricota</taxon>
        <taxon>Caudoviricetes</taxon>
        <taxon>Nickievirus</taxon>
        <taxon>Nickievirus nickie</taxon>
    </lineage>
</organism>
<protein>
    <submittedName>
        <fullName evidence="2">Uncharacterized protein</fullName>
    </submittedName>
</protein>
<accession>A0A2H4P775</accession>
<feature type="transmembrane region" description="Helical" evidence="1">
    <location>
        <begin position="12"/>
        <end position="31"/>
    </location>
</feature>
<keyword evidence="1" id="KW-0472">Membrane</keyword>
<keyword evidence="3" id="KW-1185">Reference proteome</keyword>
<evidence type="ECO:0000313" key="2">
    <source>
        <dbReference type="EMBL" id="ATW58017.1"/>
    </source>
</evidence>
<reference evidence="2 3" key="1">
    <citation type="submission" date="2017-09" db="EMBL/GenBank/DDBJ databases">
        <authorList>
            <person name="Ehlers B."/>
            <person name="Leendertz F.H."/>
        </authorList>
    </citation>
    <scope>NUCLEOTIDE SEQUENCE [LARGE SCALE GENOMIC DNA]</scope>
</reference>
<sequence length="47" mass="5351">MFNWHSHTLDAINMAVILVTALLVIKDVRLLSRRCHRKTFAGCVRGS</sequence>
<gene>
    <name evidence="2" type="ORF">CNR34_00084</name>
</gene>
<keyword evidence="1" id="KW-1133">Transmembrane helix</keyword>
<dbReference type="Proteomes" id="UP000241592">
    <property type="component" value="Segment"/>
</dbReference>
<dbReference type="EMBL" id="MG018927">
    <property type="protein sequence ID" value="ATW58017.1"/>
    <property type="molecule type" value="Genomic_DNA"/>
</dbReference>
<name>A0A2H4P775_9CAUD</name>
<evidence type="ECO:0000256" key="1">
    <source>
        <dbReference type="SAM" id="Phobius"/>
    </source>
</evidence>